<dbReference type="Proteomes" id="UP000237105">
    <property type="component" value="Unassembled WGS sequence"/>
</dbReference>
<dbReference type="EMBL" id="JXTB01000128">
    <property type="protein sequence ID" value="PON60694.1"/>
    <property type="molecule type" value="Genomic_DNA"/>
</dbReference>
<dbReference type="PANTHER" id="PTHR46033">
    <property type="entry name" value="PROTEIN MAIN-LIKE 2"/>
    <property type="match status" value="1"/>
</dbReference>
<feature type="region of interest" description="Disordered" evidence="1">
    <location>
        <begin position="1"/>
        <end position="24"/>
    </location>
</feature>
<keyword evidence="3" id="KW-0032">Aminotransferase</keyword>
<reference evidence="4" key="1">
    <citation type="submission" date="2016-06" db="EMBL/GenBank/DDBJ databases">
        <title>Parallel loss of symbiosis genes in relatives of nitrogen-fixing non-legume Parasponia.</title>
        <authorList>
            <person name="Van Velzen R."/>
            <person name="Holmer R."/>
            <person name="Bu F."/>
            <person name="Rutten L."/>
            <person name="Van Zeijl A."/>
            <person name="Liu W."/>
            <person name="Santuari L."/>
            <person name="Cao Q."/>
            <person name="Sharma T."/>
            <person name="Shen D."/>
            <person name="Roswanjaya Y."/>
            <person name="Wardhani T."/>
            <person name="Kalhor M.S."/>
            <person name="Jansen J."/>
            <person name="Van den Hoogen J."/>
            <person name="Gungor B."/>
            <person name="Hartog M."/>
            <person name="Hontelez J."/>
            <person name="Verver J."/>
            <person name="Yang W.-C."/>
            <person name="Schijlen E."/>
            <person name="Repin R."/>
            <person name="Schilthuizen M."/>
            <person name="Schranz E."/>
            <person name="Heidstra R."/>
            <person name="Miyata K."/>
            <person name="Fedorova E."/>
            <person name="Kohlen W."/>
            <person name="Bisseling T."/>
            <person name="Smit S."/>
            <person name="Geurts R."/>
        </authorList>
    </citation>
    <scope>NUCLEOTIDE SEQUENCE [LARGE SCALE GENOMIC DNA]</scope>
    <source>
        <strain evidence="4">cv. WU1-14</strain>
    </source>
</reference>
<gene>
    <name evidence="3" type="ORF">PanWU01x14_151120</name>
</gene>
<comment type="caution">
    <text evidence="3">The sequence shown here is derived from an EMBL/GenBank/DDBJ whole genome shotgun (WGS) entry which is preliminary data.</text>
</comment>
<keyword evidence="3" id="KW-0808">Transferase</keyword>
<dbReference type="GO" id="GO:0008483">
    <property type="term" value="F:transaminase activity"/>
    <property type="evidence" value="ECO:0007669"/>
    <property type="project" value="UniProtKB-KW"/>
</dbReference>
<dbReference type="InterPro" id="IPR019557">
    <property type="entry name" value="AminoTfrase-like_pln_mobile"/>
</dbReference>
<dbReference type="AlphaFoldDB" id="A0A2P5CI41"/>
<accession>A0A2P5CI41</accession>
<evidence type="ECO:0000313" key="3">
    <source>
        <dbReference type="EMBL" id="PON60694.1"/>
    </source>
</evidence>
<organism evidence="3 4">
    <name type="scientific">Parasponia andersonii</name>
    <name type="common">Sponia andersonii</name>
    <dbReference type="NCBI Taxonomy" id="3476"/>
    <lineage>
        <taxon>Eukaryota</taxon>
        <taxon>Viridiplantae</taxon>
        <taxon>Streptophyta</taxon>
        <taxon>Embryophyta</taxon>
        <taxon>Tracheophyta</taxon>
        <taxon>Spermatophyta</taxon>
        <taxon>Magnoliopsida</taxon>
        <taxon>eudicotyledons</taxon>
        <taxon>Gunneridae</taxon>
        <taxon>Pentapetalae</taxon>
        <taxon>rosids</taxon>
        <taxon>fabids</taxon>
        <taxon>Rosales</taxon>
        <taxon>Cannabaceae</taxon>
        <taxon>Parasponia</taxon>
    </lineage>
</organism>
<evidence type="ECO:0000313" key="4">
    <source>
        <dbReference type="Proteomes" id="UP000237105"/>
    </source>
</evidence>
<protein>
    <submittedName>
        <fullName evidence="3">Aminotransferase-like mobile domain containing protein</fullName>
    </submittedName>
</protein>
<dbReference type="PANTHER" id="PTHR46033:SF8">
    <property type="entry name" value="PROTEIN MAINTENANCE OF MERISTEMS-LIKE"/>
    <property type="match status" value="1"/>
</dbReference>
<dbReference type="Pfam" id="PF10536">
    <property type="entry name" value="PMD"/>
    <property type="match status" value="1"/>
</dbReference>
<name>A0A2P5CI41_PARAD</name>
<evidence type="ECO:0000259" key="2">
    <source>
        <dbReference type="Pfam" id="PF10536"/>
    </source>
</evidence>
<dbReference type="OrthoDB" id="1938336at2759"/>
<dbReference type="GO" id="GO:0010073">
    <property type="term" value="P:meristem maintenance"/>
    <property type="evidence" value="ECO:0007669"/>
    <property type="project" value="InterPro"/>
</dbReference>
<dbReference type="STRING" id="3476.A0A2P5CI41"/>
<evidence type="ECO:0000256" key="1">
    <source>
        <dbReference type="SAM" id="MobiDB-lite"/>
    </source>
</evidence>
<proteinExistence type="predicted"/>
<sequence length="252" mass="28815">MENKCSSSSNRKRRTPNPTNRRTPKMIRLQSGLHHIRGRIGRFGLKKSMSANKTTHAKIVQLNVCEDSVIIRQWYEELPSSVRDIVDHSGFKHVIDALSPSRPDSGLLQSLAERWWDTTHTFHFEQFGEMTMTPKDFSSITAIPVTGRPIIFDSRVHYNKKAIANYLGLPMETMNCKLITVDWMYQTYKGMPCITKEQTNIVARAFLCALLGSTLFGRADKRIEISFWPLLRSINKLSKLNWGAAALALLYQ</sequence>
<keyword evidence="4" id="KW-1185">Reference proteome</keyword>
<dbReference type="InterPro" id="IPR044824">
    <property type="entry name" value="MAIN-like"/>
</dbReference>
<feature type="domain" description="Aminotransferase-like plant mobile" evidence="2">
    <location>
        <begin position="101"/>
        <end position="252"/>
    </location>
</feature>